<reference evidence="10" key="1">
    <citation type="submission" date="2019-06" db="EMBL/GenBank/DDBJ databases">
        <authorList>
            <person name="Broberg M."/>
        </authorList>
    </citation>
    <scope>NUCLEOTIDE SEQUENCE [LARGE SCALE GENOMIC DNA]</scope>
</reference>
<evidence type="ECO:0000256" key="7">
    <source>
        <dbReference type="SAM" id="Phobius"/>
    </source>
</evidence>
<protein>
    <recommendedName>
        <fullName evidence="8">Major facilitator superfamily (MFS) profile domain-containing protein</fullName>
    </recommendedName>
</protein>
<keyword evidence="2" id="KW-0813">Transport</keyword>
<name>A0A9N9Z0Y6_9HYPO</name>
<evidence type="ECO:0000256" key="5">
    <source>
        <dbReference type="ARBA" id="ARBA00023136"/>
    </source>
</evidence>
<dbReference type="PROSITE" id="PS50850">
    <property type="entry name" value="MFS"/>
    <property type="match status" value="1"/>
</dbReference>
<evidence type="ECO:0000313" key="9">
    <source>
        <dbReference type="EMBL" id="CAH0047051.1"/>
    </source>
</evidence>
<gene>
    <name evidence="9" type="ORF">CSOL1703_00013290</name>
</gene>
<keyword evidence="3 7" id="KW-0812">Transmembrane</keyword>
<evidence type="ECO:0000256" key="1">
    <source>
        <dbReference type="ARBA" id="ARBA00004141"/>
    </source>
</evidence>
<comment type="caution">
    <text evidence="9">The sequence shown here is derived from an EMBL/GenBank/DDBJ whole genome shotgun (WGS) entry which is preliminary data.</text>
</comment>
<dbReference type="InterPro" id="IPR020846">
    <property type="entry name" value="MFS_dom"/>
</dbReference>
<dbReference type="OrthoDB" id="6730379at2759"/>
<comment type="similarity">
    <text evidence="6">Belongs to the major facilitator superfamily. Allantoate permease family.</text>
</comment>
<feature type="transmembrane region" description="Helical" evidence="7">
    <location>
        <begin position="428"/>
        <end position="447"/>
    </location>
</feature>
<feature type="domain" description="Major facilitator superfamily (MFS) profile" evidence="8">
    <location>
        <begin position="44"/>
        <end position="452"/>
    </location>
</feature>
<dbReference type="GO" id="GO:0016020">
    <property type="term" value="C:membrane"/>
    <property type="evidence" value="ECO:0007669"/>
    <property type="project" value="UniProtKB-SubCell"/>
</dbReference>
<feature type="transmembrane region" description="Helical" evidence="7">
    <location>
        <begin position="170"/>
        <end position="191"/>
    </location>
</feature>
<feature type="transmembrane region" description="Helical" evidence="7">
    <location>
        <begin position="396"/>
        <end position="416"/>
    </location>
</feature>
<proteinExistence type="inferred from homology"/>
<dbReference type="PANTHER" id="PTHR43791">
    <property type="entry name" value="PERMEASE-RELATED"/>
    <property type="match status" value="1"/>
</dbReference>
<keyword evidence="5 7" id="KW-0472">Membrane</keyword>
<dbReference type="Gene3D" id="1.20.1250.20">
    <property type="entry name" value="MFS general substrate transporter like domains"/>
    <property type="match status" value="1"/>
</dbReference>
<feature type="transmembrane region" description="Helical" evidence="7">
    <location>
        <begin position="111"/>
        <end position="132"/>
    </location>
</feature>
<feature type="transmembrane region" description="Helical" evidence="7">
    <location>
        <begin position="361"/>
        <end position="384"/>
    </location>
</feature>
<feature type="transmembrane region" description="Helical" evidence="7">
    <location>
        <begin position="203"/>
        <end position="223"/>
    </location>
</feature>
<dbReference type="Pfam" id="PF07690">
    <property type="entry name" value="MFS_1"/>
    <property type="match status" value="1"/>
</dbReference>
<dbReference type="SUPFAM" id="SSF103473">
    <property type="entry name" value="MFS general substrate transporter"/>
    <property type="match status" value="1"/>
</dbReference>
<evidence type="ECO:0000256" key="2">
    <source>
        <dbReference type="ARBA" id="ARBA00022448"/>
    </source>
</evidence>
<evidence type="ECO:0000256" key="4">
    <source>
        <dbReference type="ARBA" id="ARBA00022989"/>
    </source>
</evidence>
<evidence type="ECO:0000259" key="8">
    <source>
        <dbReference type="PROSITE" id="PS50850"/>
    </source>
</evidence>
<feature type="transmembrane region" description="Helical" evidence="7">
    <location>
        <begin position="300"/>
        <end position="323"/>
    </location>
</feature>
<dbReference type="AlphaFoldDB" id="A0A9N9Z0Y6"/>
<evidence type="ECO:0000256" key="3">
    <source>
        <dbReference type="ARBA" id="ARBA00022692"/>
    </source>
</evidence>
<organism evidence="9 10">
    <name type="scientific">Clonostachys solani</name>
    <dbReference type="NCBI Taxonomy" id="160281"/>
    <lineage>
        <taxon>Eukaryota</taxon>
        <taxon>Fungi</taxon>
        <taxon>Dikarya</taxon>
        <taxon>Ascomycota</taxon>
        <taxon>Pezizomycotina</taxon>
        <taxon>Sordariomycetes</taxon>
        <taxon>Hypocreomycetidae</taxon>
        <taxon>Hypocreales</taxon>
        <taxon>Bionectriaceae</taxon>
        <taxon>Clonostachys</taxon>
    </lineage>
</organism>
<dbReference type="EMBL" id="CABFOC020000018">
    <property type="protein sequence ID" value="CAH0047051.1"/>
    <property type="molecule type" value="Genomic_DNA"/>
</dbReference>
<keyword evidence="4 7" id="KW-1133">Transmembrane helix</keyword>
<reference evidence="9 10" key="2">
    <citation type="submission" date="2021-10" db="EMBL/GenBank/DDBJ databases">
        <authorList>
            <person name="Piombo E."/>
        </authorList>
    </citation>
    <scope>NUCLEOTIDE SEQUENCE [LARGE SCALE GENOMIC DNA]</scope>
</reference>
<sequence length="492" mass="54254">MSNDKHSIAADDPKVDCIDDTQAVHYVIDPDEEKAVIKKLDRVILPLMALVSFFQYLDKQSINYASVFGLSDNLNLTNGEYSWAVSLFYFGQFVSEYPAAYLMSRFNVVRFIGICIILWGAVAGCLGASQNFSSLGAIRFLLGLTEGAVAPSFMIITSTWYKRRENPIRVAVWVSMFGVSQIAGALMMYGIGLAKMSIQTWRVMFIVCGGLTILAGVLFILFMPRDPSSAWFLKEHERKIAVERLALDRATRDRSEFNVSQMKEAFLDPRTWLYCSMALFICIPTPIVKFSSKVIHGFGYTPLVTMLVGLPGGAIAFTLIWIGAIGPLYFPNSRCFFGIFLALMPMMGSLLVLFLPQAQPWGIVAGTWFAASTAPPLGQAMALMAANVKGNTKKSVVGALFFIFYCVGCIVGPQLWQEPDAPRYTKGCIASVVSWCLLVCAFTLFYVTGRSSNAKRDAASHQALGEVATEGLGVAIDDDSTERQDKLFRYSL</sequence>
<comment type="subcellular location">
    <subcellularLocation>
        <location evidence="1">Membrane</location>
        <topology evidence="1">Multi-pass membrane protein</topology>
    </subcellularLocation>
</comment>
<dbReference type="Proteomes" id="UP000775872">
    <property type="component" value="Unassembled WGS sequence"/>
</dbReference>
<evidence type="ECO:0000313" key="10">
    <source>
        <dbReference type="Proteomes" id="UP000775872"/>
    </source>
</evidence>
<dbReference type="InterPro" id="IPR036259">
    <property type="entry name" value="MFS_trans_sf"/>
</dbReference>
<accession>A0A9N9Z0Y6</accession>
<evidence type="ECO:0000256" key="6">
    <source>
        <dbReference type="ARBA" id="ARBA00037968"/>
    </source>
</evidence>
<dbReference type="GO" id="GO:0022857">
    <property type="term" value="F:transmembrane transporter activity"/>
    <property type="evidence" value="ECO:0007669"/>
    <property type="project" value="InterPro"/>
</dbReference>
<feature type="transmembrane region" description="Helical" evidence="7">
    <location>
        <begin position="138"/>
        <end position="158"/>
    </location>
</feature>
<keyword evidence="10" id="KW-1185">Reference proteome</keyword>
<dbReference type="FunFam" id="1.20.1250.20:FF:000064">
    <property type="entry name" value="MFS allantoate transporter"/>
    <property type="match status" value="1"/>
</dbReference>
<feature type="transmembrane region" description="Helical" evidence="7">
    <location>
        <begin position="335"/>
        <end position="355"/>
    </location>
</feature>
<dbReference type="PANTHER" id="PTHR43791:SF103">
    <property type="entry name" value="MAJOR FACILITATOR SUPERFAMILY (MFS) PROFILE DOMAIN-CONTAINING PROTEIN-RELATED"/>
    <property type="match status" value="1"/>
</dbReference>
<dbReference type="InterPro" id="IPR011701">
    <property type="entry name" value="MFS"/>
</dbReference>
<feature type="transmembrane region" description="Helical" evidence="7">
    <location>
        <begin position="271"/>
        <end position="288"/>
    </location>
</feature>